<evidence type="ECO:0000256" key="18">
    <source>
        <dbReference type="ARBA" id="ARBA00023212"/>
    </source>
</evidence>
<feature type="compositionally biased region" description="Acidic residues" evidence="23">
    <location>
        <begin position="1003"/>
        <end position="1016"/>
    </location>
</feature>
<dbReference type="CDD" id="cd21251">
    <property type="entry name" value="CH_MICAL3"/>
    <property type="match status" value="1"/>
</dbReference>
<evidence type="ECO:0000256" key="19">
    <source>
        <dbReference type="ARBA" id="ARBA00023242"/>
    </source>
</evidence>
<evidence type="ECO:0000256" key="10">
    <source>
        <dbReference type="ARBA" id="ARBA00022827"/>
    </source>
</evidence>
<evidence type="ECO:0000256" key="23">
    <source>
        <dbReference type="SAM" id="MobiDB-lite"/>
    </source>
</evidence>
<evidence type="ECO:0000256" key="22">
    <source>
        <dbReference type="SAM" id="Coils"/>
    </source>
</evidence>
<feature type="compositionally biased region" description="Low complexity" evidence="23">
    <location>
        <begin position="1793"/>
        <end position="1803"/>
    </location>
</feature>
<keyword evidence="14" id="KW-0503">Monooxygenase</keyword>
<feature type="coiled-coil region" evidence="22">
    <location>
        <begin position="1932"/>
        <end position="1985"/>
    </location>
</feature>
<feature type="region of interest" description="Disordered" evidence="23">
    <location>
        <begin position="927"/>
        <end position="948"/>
    </location>
</feature>
<feature type="compositionally biased region" description="Basic and acidic residues" evidence="23">
    <location>
        <begin position="1636"/>
        <end position="1648"/>
    </location>
</feature>
<keyword evidence="12" id="KW-0521">NADP</keyword>
<feature type="region of interest" description="Disordered" evidence="23">
    <location>
        <begin position="487"/>
        <end position="531"/>
    </location>
</feature>
<evidence type="ECO:0000256" key="3">
    <source>
        <dbReference type="ARBA" id="ARBA00004245"/>
    </source>
</evidence>
<keyword evidence="6" id="KW-0268">Exocytosis</keyword>
<keyword evidence="19" id="KW-0539">Nucleus</keyword>
<keyword evidence="8" id="KW-0285">Flavoprotein</keyword>
<evidence type="ECO:0000256" key="14">
    <source>
        <dbReference type="ARBA" id="ARBA00023033"/>
    </source>
</evidence>
<dbReference type="GO" id="GO:0005856">
    <property type="term" value="C:cytoskeleton"/>
    <property type="evidence" value="ECO:0007669"/>
    <property type="project" value="UniProtKB-SubCell"/>
</dbReference>
<evidence type="ECO:0000256" key="5">
    <source>
        <dbReference type="ARBA" id="ARBA00012709"/>
    </source>
</evidence>
<dbReference type="PANTHER" id="PTHR23167">
    <property type="entry name" value="CALPONIN HOMOLOGY DOMAIN-CONTAINING PROTEIN DDB_G0272472-RELATED"/>
    <property type="match status" value="1"/>
</dbReference>
<dbReference type="Pfam" id="PF12130">
    <property type="entry name" value="bMERB_dom"/>
    <property type="match status" value="1"/>
</dbReference>
<dbReference type="InterPro" id="IPR057494">
    <property type="entry name" value="Rossman_Mical"/>
</dbReference>
<feature type="compositionally biased region" description="Basic and acidic residues" evidence="23">
    <location>
        <begin position="521"/>
        <end position="530"/>
    </location>
</feature>
<keyword evidence="10" id="KW-0274">FAD</keyword>
<dbReference type="GO" id="GO:0043065">
    <property type="term" value="P:positive regulation of apoptotic process"/>
    <property type="evidence" value="ECO:0007669"/>
    <property type="project" value="InterPro"/>
</dbReference>
<feature type="compositionally biased region" description="Pro residues" evidence="23">
    <location>
        <begin position="1584"/>
        <end position="1606"/>
    </location>
</feature>
<keyword evidence="15 21" id="KW-0440">LIM domain</keyword>
<dbReference type="PANTHER" id="PTHR23167:SF51">
    <property type="entry name" value="[F-ACTIN]-MONOOXYGENASE MICAL3"/>
    <property type="match status" value="1"/>
</dbReference>
<comment type="cofactor">
    <cofactor evidence="1">
        <name>FAD</name>
        <dbReference type="ChEBI" id="CHEBI:57692"/>
    </cofactor>
</comment>
<feature type="compositionally biased region" description="Basic and acidic residues" evidence="23">
    <location>
        <begin position="498"/>
        <end position="508"/>
    </location>
</feature>
<reference evidence="27 28" key="1">
    <citation type="submission" date="2018-07" db="EMBL/GenBank/DDBJ databases">
        <title>A high quality draft genome assembly of the barn swallow (H. rustica rustica).</title>
        <authorList>
            <person name="Formenti G."/>
            <person name="Chiara M."/>
            <person name="Poveda L."/>
            <person name="Francoijs K.-J."/>
            <person name="Bonisoli-Alquati A."/>
            <person name="Canova L."/>
            <person name="Gianfranceschi L."/>
            <person name="Horner D.S."/>
            <person name="Saino N."/>
        </authorList>
    </citation>
    <scope>NUCLEOTIDE SEQUENCE [LARGE SCALE GENOMIC DNA]</scope>
    <source>
        <strain evidence="27">Chelidonia</strain>
        <tissue evidence="27">Blood</tissue>
    </source>
</reference>
<dbReference type="PROSITE" id="PS00478">
    <property type="entry name" value="LIM_DOMAIN_1"/>
    <property type="match status" value="1"/>
</dbReference>
<comment type="similarity">
    <text evidence="4">Belongs to the Mical family.</text>
</comment>
<feature type="compositionally biased region" description="Acidic residues" evidence="23">
    <location>
        <begin position="1061"/>
        <end position="1081"/>
    </location>
</feature>
<feature type="compositionally biased region" description="Basic and acidic residues" evidence="23">
    <location>
        <begin position="1607"/>
        <end position="1618"/>
    </location>
</feature>
<evidence type="ECO:0000256" key="15">
    <source>
        <dbReference type="ARBA" id="ARBA00023038"/>
    </source>
</evidence>
<comment type="caution">
    <text evidence="27">The sequence shown here is derived from an EMBL/GenBank/DDBJ whole genome shotgun (WGS) entry which is preliminary data.</text>
</comment>
<dbReference type="Gene3D" id="1.10.418.10">
    <property type="entry name" value="Calponin-like domain"/>
    <property type="match status" value="1"/>
</dbReference>
<evidence type="ECO:0000256" key="12">
    <source>
        <dbReference type="ARBA" id="ARBA00022857"/>
    </source>
</evidence>
<name>A0A3M0JNW1_HIRRU</name>
<feature type="compositionally biased region" description="Polar residues" evidence="23">
    <location>
        <begin position="1530"/>
        <end position="1548"/>
    </location>
</feature>
<dbReference type="InterPro" id="IPR036188">
    <property type="entry name" value="FAD/NAD-bd_sf"/>
</dbReference>
<dbReference type="InterPro" id="IPR001781">
    <property type="entry name" value="Znf_LIM"/>
</dbReference>
<evidence type="ECO:0000259" key="24">
    <source>
        <dbReference type="PROSITE" id="PS50021"/>
    </source>
</evidence>
<feature type="region of interest" description="Disordered" evidence="23">
    <location>
        <begin position="1902"/>
        <end position="1928"/>
    </location>
</feature>
<feature type="compositionally biased region" description="Acidic residues" evidence="23">
    <location>
        <begin position="1621"/>
        <end position="1635"/>
    </location>
</feature>
<evidence type="ECO:0000256" key="20">
    <source>
        <dbReference type="ARBA" id="ARBA00049522"/>
    </source>
</evidence>
<feature type="compositionally biased region" description="Polar residues" evidence="23">
    <location>
        <begin position="1456"/>
        <end position="1465"/>
    </location>
</feature>
<dbReference type="SUPFAM" id="SSF56854">
    <property type="entry name" value="Bcl-2 inhibitors of programmed cell death"/>
    <property type="match status" value="1"/>
</dbReference>
<dbReference type="SMART" id="SM00132">
    <property type="entry name" value="LIM"/>
    <property type="match status" value="1"/>
</dbReference>
<feature type="domain" description="BMERB" evidence="26">
    <location>
        <begin position="1948"/>
        <end position="2114"/>
    </location>
</feature>
<keyword evidence="11 21" id="KW-0862">Zinc</keyword>
<dbReference type="CDD" id="cd09439">
    <property type="entry name" value="LIM_Mical"/>
    <property type="match status" value="1"/>
</dbReference>
<feature type="compositionally biased region" description="Low complexity" evidence="23">
    <location>
        <begin position="1017"/>
        <end position="1026"/>
    </location>
</feature>
<evidence type="ECO:0000313" key="27">
    <source>
        <dbReference type="EMBL" id="RMC02708.1"/>
    </source>
</evidence>
<dbReference type="FunFam" id="1.10.418.10:FF:000026">
    <property type="entry name" value="protein-methionine sulfoxide oxidase MICAL3 isoform X1"/>
    <property type="match status" value="1"/>
</dbReference>
<feature type="compositionally biased region" description="Basic and acidic residues" evidence="23">
    <location>
        <begin position="1501"/>
        <end position="1514"/>
    </location>
</feature>
<sequence length="2394" mass="266805">MKQSHQKDYTEIDQDVHCNFILPVGFRRKEFRGKLAIAITANFINRNTTAEAKVEEISGVAFIFNQKFFQDLRDATGIDLENIVYYKDDTHYFVMTAKKQSLLDKGVIRHDHADTEVLLSRENVDQEALLNYAREAADFSTNQQLPSLDFAINHYGQPDVAMFDFTCMYASENAALVREQNGHQLLVALVGDSLLEVCVQPTAWVAALNERRPSCLSLNQLLVALVRDSLLEPFWPMGTGIARGFLAAMDSAWMVRSWSLGASPLEVLAERESIYRLLPQTTPENVSKNFSHYSIDPATRYPNINVNFLRPQQVRHLYNTGDLKDIHLEIENFVNSRTPKLTRNESVARSSKLLSWCQRQTDGYAGVNVTDLTMSWKSGLALCAIIHRYRPDLIDFDSLDEHDVEKNNQLAFDIAEKEFGISPIMTGKEMASVGEPDKLSMVMYLTQFYEMFKDTIPSSDSLDLNAEEKAALIASTKSPISFLSKLGQSISRKRTPKDKKEKELDGAGKRRKTSQSEDEDLPRSYREERPTLVSALTERRIDAAIGNQNKVKSMATQLLAKFEENAPVPSSNLRRQRSPRLFSHDQVPMSVEQRACQLAALLESRRALRHQPEAEPSRRFFVDQWELSLSLRSSNRPSSPSSDSLRQGSLKKEFPQNLGGSDVCYFCRKRVYVMERLSAEGKFFHRSCFKCEYCATTLRLSSYAYDIEDGKFYCKPHYCYRVSGYAQRKRPAVGPLSGKDPKGALQDAMASAGSGRANSIPSSAERAPGSSASFFGRVVQYSLGLVGRVGVVSQRLRSTLSSIGHHVAQNPLDSFFMCQLLAFGVPFLYVQSEVLGQILGEFCGQPAEQRLFGVACCRPGVLVLLCEQGSHTHGGPGTWGVTESHVFSLSARVAEQNSRSVPRCCELGLGHGTRIAKVDLAELVSPSREDGMKGASVNGLEEPSVAKRLRGTPERIELENYRLSLQREEELEEVPEETLAEHNLSSVLDKGTEEDVPSSSSESEMEEEDEEEDDELLLPQQPPSDLGGVPWKEAVRIHALLKGKSEEEIEAEQNHEIEYKYDDDEEEYEEEEDEESSEEGEYNPWERELQQGLWLQRLSDEEDSGTRQAGNLRLQQIVNPVDPLEILADVHWTHIREKEEEEKMVSASKSSTSRAPCEEDDVEDELGTEPADTEGQAGEEGDTGAELDDDDIASDAEAEFRLRQAGAEGTGLKVSEDEEEEEEEAAEGASGSVTEDPCKPSIPIQPSGDSVLPLSPAASPKAKQAEDVEDPLAEVCRAIKSPEPRFFPEPFILEESPKDETPKDRKVKSPLVPPSPVLSQPVASPEAIAPLSPAEPQAGAPALASSPASAQMPICSQPLPSAETSIPSPVEPPVCFQPVPALTSTPLAKLALRGQDGDVEKPGSPTSAEEALKRSSLVEEFWMKSAEIRRSLGLTPVDRNKRSESSFTVSALEATPQKTFNSRNVSGDERIHPVKPQPAPRRQGLSKLENEQISLLTPKSPSERELKIPSEVRGDVSSSSGLGLQESSSNMRTMASQSFNTSDSTMLTPPSSPPPPPPQNEEPATLRRRRYQALWQNEVEAGSPPTPASTPPAPRRQEPAPPAKEPPPAKRDDVRKSFAESVDEIPFADDVEDTYDDRTEDSSLHEKFFTPPTSRPRPEKPHLLPLVKENGGPPSMEGGVHQKKRMFPDISLEAKELAEERMRAREKSVKSPALRDAMAKHLCKMKDMEVAPAAAAGVTRARKASSMPLKTKELFYDSPKHLALKLAEGSARKHNSATEKYSTPPADVAGPEGSVSSSEGSSGKSKKRSSLFSPRKNKKEKKSKNDSRLSDKSSGGTEEATKPRSLWKSVFSGYKKDKKKKADEKSCPSTPSSNATVDSGKHKPSPLITAADLQLRQHLSFSEDSDLSSDDILERSSQKSKRERAYTEEELNAKLTRRVQKAARRQAKQEELKRLHRAQIIQRQLEQVEEKQRQLEERGVAVEKALRGEADYWGESYYSDLIDLHLGGMGKKDDPKLMQEWFKLVQEKNALVRYESELMIFARELELEDRQSRLQQELRERMAVEDHLKTDEELSEEKRILNEMLEVVEQRDSLVALLEEQRLREKEEDKDLEAVMLSKGFSLNWMTGVIHAPQESEELTDQTGLAVPSLLKAWSQGVLALPALASIDATPHWQTAGGKSSSGCPEEATETRSGLESPALSWTCSRLGLNGDFLTSQIDGSLQMEHALLFTFLEVSSDCKFRDQLQSLQSPRIMWCQANDDDELQTDGNRSGHLQNEGAPTNEEVIRIIAAQLAEIGDQFDKEIQGRVVNDLVQHFLDAKLSKEEIIRHMSRIVEELIRSIPADMEHEKAMLVLAMVLAKKVLNTAPSLLRRVYDTTLNYMNQFHDYIVDMLGE</sequence>
<dbReference type="GO" id="GO:0003779">
    <property type="term" value="F:actin binding"/>
    <property type="evidence" value="ECO:0007669"/>
    <property type="project" value="UniProtKB-KW"/>
</dbReference>
<feature type="compositionally biased region" description="Polar residues" evidence="23">
    <location>
        <begin position="1106"/>
        <end position="1115"/>
    </location>
</feature>
<keyword evidence="7" id="KW-0963">Cytoplasm</keyword>
<feature type="compositionally biased region" description="Basic residues" evidence="23">
    <location>
        <begin position="1804"/>
        <end position="1822"/>
    </location>
</feature>
<feature type="region of interest" description="Disordered" evidence="23">
    <location>
        <begin position="1042"/>
        <end position="1115"/>
    </location>
</feature>
<dbReference type="GO" id="GO:0005634">
    <property type="term" value="C:nucleus"/>
    <property type="evidence" value="ECO:0007669"/>
    <property type="project" value="UniProtKB-SubCell"/>
</dbReference>
<dbReference type="OrthoDB" id="20799at2759"/>
<feature type="compositionally biased region" description="Polar residues" evidence="23">
    <location>
        <begin position="1491"/>
        <end position="1500"/>
    </location>
</feature>
<evidence type="ECO:0000256" key="4">
    <source>
        <dbReference type="ARBA" id="ARBA00008223"/>
    </source>
</evidence>
<dbReference type="Proteomes" id="UP000269221">
    <property type="component" value="Unassembled WGS sequence"/>
</dbReference>
<feature type="compositionally biased region" description="Acidic residues" evidence="23">
    <location>
        <begin position="1216"/>
        <end position="1226"/>
    </location>
</feature>
<comment type="subcellular location">
    <subcellularLocation>
        <location evidence="3">Cytoplasm</location>
        <location evidence="3">Cytoskeleton</location>
    </subcellularLocation>
    <subcellularLocation>
        <location evidence="2">Nucleus</location>
    </subcellularLocation>
</comment>
<evidence type="ECO:0000256" key="9">
    <source>
        <dbReference type="ARBA" id="ARBA00022723"/>
    </source>
</evidence>
<dbReference type="InterPro" id="IPR001715">
    <property type="entry name" value="CH_dom"/>
</dbReference>
<feature type="compositionally biased region" description="Polar residues" evidence="23">
    <location>
        <begin position="1358"/>
        <end position="1367"/>
    </location>
</feature>
<evidence type="ECO:0000256" key="13">
    <source>
        <dbReference type="ARBA" id="ARBA00023002"/>
    </source>
</evidence>
<proteinExistence type="inferred from homology"/>
<dbReference type="Gene3D" id="1.10.437.10">
    <property type="entry name" value="Blc2-like"/>
    <property type="match status" value="1"/>
</dbReference>
<feature type="region of interest" description="Disordered" evidence="23">
    <location>
        <begin position="1432"/>
        <end position="1687"/>
    </location>
</feature>
<feature type="region of interest" description="Disordered" evidence="23">
    <location>
        <begin position="2174"/>
        <end position="2195"/>
    </location>
</feature>
<evidence type="ECO:0000259" key="26">
    <source>
        <dbReference type="PROSITE" id="PS51848"/>
    </source>
</evidence>
<dbReference type="Pfam" id="PF25413">
    <property type="entry name" value="Rossman_Mical"/>
    <property type="match status" value="1"/>
</dbReference>
<dbReference type="SMART" id="SM00033">
    <property type="entry name" value="CH"/>
    <property type="match status" value="1"/>
</dbReference>
<dbReference type="PROSITE" id="PS50023">
    <property type="entry name" value="LIM_DOMAIN_2"/>
    <property type="match status" value="1"/>
</dbReference>
<comment type="catalytic activity">
    <reaction evidence="20">
        <text>L-methionyl-[F-actin] + NADPH + O2 + H(+) = L-methionyl-(R)-S-oxide-[F-actin] + NADP(+) + H2O</text>
        <dbReference type="Rhea" id="RHEA:51308"/>
        <dbReference type="Rhea" id="RHEA-COMP:12953"/>
        <dbReference type="Rhea" id="RHEA-COMP:12956"/>
        <dbReference type="ChEBI" id="CHEBI:15377"/>
        <dbReference type="ChEBI" id="CHEBI:15378"/>
        <dbReference type="ChEBI" id="CHEBI:15379"/>
        <dbReference type="ChEBI" id="CHEBI:16044"/>
        <dbReference type="ChEBI" id="CHEBI:45764"/>
        <dbReference type="ChEBI" id="CHEBI:57783"/>
        <dbReference type="ChEBI" id="CHEBI:58349"/>
        <dbReference type="EC" id="1.14.13.225"/>
    </reaction>
</comment>
<gene>
    <name evidence="27" type="ORF">DUI87_19897</name>
</gene>
<dbReference type="GO" id="GO:0120501">
    <property type="term" value="F:F-actin monooxygenase activity"/>
    <property type="evidence" value="ECO:0007669"/>
    <property type="project" value="UniProtKB-EC"/>
</dbReference>
<evidence type="ECO:0000259" key="25">
    <source>
        <dbReference type="PROSITE" id="PS50023"/>
    </source>
</evidence>
<dbReference type="InterPro" id="IPR036834">
    <property type="entry name" value="Bcl-2-like_sf"/>
</dbReference>
<evidence type="ECO:0000256" key="7">
    <source>
        <dbReference type="ARBA" id="ARBA00022490"/>
    </source>
</evidence>
<dbReference type="InterPro" id="IPR050540">
    <property type="entry name" value="F-actin_Monoox_Mical"/>
</dbReference>
<feature type="region of interest" description="Disordered" evidence="23">
    <location>
        <begin position="1136"/>
        <end position="1369"/>
    </location>
</feature>
<evidence type="ECO:0000256" key="8">
    <source>
        <dbReference type="ARBA" id="ARBA00022630"/>
    </source>
</evidence>
<feature type="compositionally biased region" description="Acidic residues" evidence="23">
    <location>
        <begin position="1177"/>
        <end position="1197"/>
    </location>
</feature>
<feature type="region of interest" description="Disordered" evidence="23">
    <location>
        <begin position="968"/>
        <end position="1030"/>
    </location>
</feature>
<dbReference type="EC" id="1.14.13.225" evidence="5"/>
<feature type="compositionally biased region" description="Acidic residues" evidence="23">
    <location>
        <begin position="1158"/>
        <end position="1167"/>
    </location>
</feature>
<dbReference type="Pfam" id="PF06393">
    <property type="entry name" value="BID"/>
    <property type="match status" value="1"/>
</dbReference>
<keyword evidence="17" id="KW-0009">Actin-binding</keyword>
<evidence type="ECO:0000313" key="28">
    <source>
        <dbReference type="Proteomes" id="UP000269221"/>
    </source>
</evidence>
<evidence type="ECO:0000256" key="17">
    <source>
        <dbReference type="ARBA" id="ARBA00023203"/>
    </source>
</evidence>
<dbReference type="Gene3D" id="3.50.50.60">
    <property type="entry name" value="FAD/NAD(P)-binding domain"/>
    <property type="match status" value="2"/>
</dbReference>
<keyword evidence="18" id="KW-0206">Cytoskeleton</keyword>
<evidence type="ECO:0000256" key="2">
    <source>
        <dbReference type="ARBA" id="ARBA00004123"/>
    </source>
</evidence>
<dbReference type="InterPro" id="IPR036872">
    <property type="entry name" value="CH_dom_sf"/>
</dbReference>
<dbReference type="EMBL" id="QRBI01000131">
    <property type="protein sequence ID" value="RMC02708.1"/>
    <property type="molecule type" value="Genomic_DNA"/>
</dbReference>
<dbReference type="SUPFAM" id="SSF57716">
    <property type="entry name" value="Glucocorticoid receptor-like (DNA-binding domain)"/>
    <property type="match status" value="1"/>
</dbReference>
<dbReference type="Pfam" id="PF00412">
    <property type="entry name" value="LIM"/>
    <property type="match status" value="1"/>
</dbReference>
<feature type="domain" description="Calponin-homology (CH)" evidence="24">
    <location>
        <begin position="347"/>
        <end position="453"/>
    </location>
</feature>
<dbReference type="SUPFAM" id="SSF47576">
    <property type="entry name" value="Calponin-homology domain, CH-domain"/>
    <property type="match status" value="1"/>
</dbReference>
<dbReference type="InterPro" id="IPR010479">
    <property type="entry name" value="BID"/>
</dbReference>
<evidence type="ECO:0000256" key="1">
    <source>
        <dbReference type="ARBA" id="ARBA00001974"/>
    </source>
</evidence>
<feature type="compositionally biased region" description="Basic and acidic residues" evidence="23">
    <location>
        <begin position="1295"/>
        <end position="1304"/>
    </location>
</feature>
<dbReference type="InterPro" id="IPR022735">
    <property type="entry name" value="bMERB_dom"/>
</dbReference>
<dbReference type="GO" id="GO:0046872">
    <property type="term" value="F:metal ion binding"/>
    <property type="evidence" value="ECO:0007669"/>
    <property type="project" value="UniProtKB-KW"/>
</dbReference>
<keyword evidence="13" id="KW-0560">Oxidoreductase</keyword>
<dbReference type="GO" id="GO:0006887">
    <property type="term" value="P:exocytosis"/>
    <property type="evidence" value="ECO:0007669"/>
    <property type="project" value="UniProtKB-KW"/>
</dbReference>
<keyword evidence="16 22" id="KW-0175">Coiled coil</keyword>
<keyword evidence="9 21" id="KW-0479">Metal-binding</keyword>
<evidence type="ECO:0000256" key="16">
    <source>
        <dbReference type="ARBA" id="ARBA00023054"/>
    </source>
</evidence>
<dbReference type="GO" id="GO:0005737">
    <property type="term" value="C:cytoplasm"/>
    <property type="evidence" value="ECO:0007669"/>
    <property type="project" value="InterPro"/>
</dbReference>
<evidence type="ECO:0000256" key="6">
    <source>
        <dbReference type="ARBA" id="ARBA00022483"/>
    </source>
</evidence>
<feature type="compositionally biased region" description="Pro residues" evidence="23">
    <location>
        <begin position="1550"/>
        <end position="1560"/>
    </location>
</feature>
<accession>A0A3M0JNW1</accession>
<feature type="region of interest" description="Disordered" evidence="23">
    <location>
        <begin position="1767"/>
        <end position="1889"/>
    </location>
</feature>
<dbReference type="Gene3D" id="2.10.110.10">
    <property type="entry name" value="Cysteine Rich Protein"/>
    <property type="match status" value="1"/>
</dbReference>
<feature type="compositionally biased region" description="Low complexity" evidence="23">
    <location>
        <begin position="1336"/>
        <end position="1350"/>
    </location>
</feature>
<feature type="compositionally biased region" description="Low complexity" evidence="23">
    <location>
        <begin position="1517"/>
        <end position="1529"/>
    </location>
</feature>
<dbReference type="PROSITE" id="PS50021">
    <property type="entry name" value="CH"/>
    <property type="match status" value="1"/>
</dbReference>
<dbReference type="STRING" id="333673.A0A3M0JNW1"/>
<dbReference type="FunFam" id="2.10.110.10:FF:000043">
    <property type="entry name" value="protein-methionine sulfoxide oxidase MICAL3 isoform X2"/>
    <property type="match status" value="1"/>
</dbReference>
<evidence type="ECO:0000256" key="11">
    <source>
        <dbReference type="ARBA" id="ARBA00022833"/>
    </source>
</evidence>
<feature type="domain" description="LIM zinc-binding" evidence="25">
    <location>
        <begin position="662"/>
        <end position="724"/>
    </location>
</feature>
<dbReference type="Pfam" id="PF00307">
    <property type="entry name" value="CH"/>
    <property type="match status" value="1"/>
</dbReference>
<protein>
    <recommendedName>
        <fullName evidence="5">F-actin monooxygenase</fullName>
        <ecNumber evidence="5">1.14.13.225</ecNumber>
    </recommendedName>
</protein>
<organism evidence="27 28">
    <name type="scientific">Hirundo rustica rustica</name>
    <dbReference type="NCBI Taxonomy" id="333673"/>
    <lineage>
        <taxon>Eukaryota</taxon>
        <taxon>Metazoa</taxon>
        <taxon>Chordata</taxon>
        <taxon>Craniata</taxon>
        <taxon>Vertebrata</taxon>
        <taxon>Euteleostomi</taxon>
        <taxon>Archelosauria</taxon>
        <taxon>Archosauria</taxon>
        <taxon>Dinosauria</taxon>
        <taxon>Saurischia</taxon>
        <taxon>Theropoda</taxon>
        <taxon>Coelurosauria</taxon>
        <taxon>Aves</taxon>
        <taxon>Neognathae</taxon>
        <taxon>Neoaves</taxon>
        <taxon>Telluraves</taxon>
        <taxon>Australaves</taxon>
        <taxon>Passeriformes</taxon>
        <taxon>Sylvioidea</taxon>
        <taxon>Hirundinidae</taxon>
        <taxon>Hirundo</taxon>
    </lineage>
</organism>
<dbReference type="SMART" id="SM01203">
    <property type="entry name" value="DUF3585"/>
    <property type="match status" value="1"/>
</dbReference>
<evidence type="ECO:0000256" key="21">
    <source>
        <dbReference type="PROSITE-ProRule" id="PRU00125"/>
    </source>
</evidence>
<dbReference type="PROSITE" id="PS51848">
    <property type="entry name" value="BMERB"/>
    <property type="match status" value="1"/>
</dbReference>
<keyword evidence="28" id="KW-1185">Reference proteome</keyword>
<feature type="compositionally biased region" description="Acidic residues" evidence="23">
    <location>
        <begin position="969"/>
        <end position="978"/>
    </location>
</feature>
<feature type="compositionally biased region" description="Polar residues" evidence="23">
    <location>
        <begin position="1867"/>
        <end position="1877"/>
    </location>
</feature>